<feature type="region of interest" description="Disordered" evidence="3">
    <location>
        <begin position="1"/>
        <end position="46"/>
    </location>
</feature>
<name>A0A8T2PE57_9TELE</name>
<dbReference type="PROSITE" id="PS50057">
    <property type="entry name" value="FERM_3"/>
    <property type="match status" value="1"/>
</dbReference>
<evidence type="ECO:0000313" key="6">
    <source>
        <dbReference type="EMBL" id="KAG9350350.1"/>
    </source>
</evidence>
<evidence type="ECO:0008006" key="8">
    <source>
        <dbReference type="Google" id="ProtNLM"/>
    </source>
</evidence>
<gene>
    <name evidence="6" type="ORF">JZ751_026704</name>
</gene>
<accession>A0A8T2PE57</accession>
<dbReference type="Gene3D" id="2.30.30.40">
    <property type="entry name" value="SH3 Domains"/>
    <property type="match status" value="1"/>
</dbReference>
<evidence type="ECO:0000256" key="1">
    <source>
        <dbReference type="ARBA" id="ARBA00022443"/>
    </source>
</evidence>
<dbReference type="Pfam" id="PF26570">
    <property type="entry name" value="MYO15"/>
    <property type="match status" value="1"/>
</dbReference>
<protein>
    <recommendedName>
        <fullName evidence="8">Myosin XVB</fullName>
    </recommendedName>
</protein>
<dbReference type="InterPro" id="IPR035963">
    <property type="entry name" value="FERM_2"/>
</dbReference>
<dbReference type="SUPFAM" id="SSF50044">
    <property type="entry name" value="SH3-domain"/>
    <property type="match status" value="1"/>
</dbReference>
<comment type="caution">
    <text evidence="6">The sequence shown here is derived from an EMBL/GenBank/DDBJ whole genome shotgun (WGS) entry which is preliminary data.</text>
</comment>
<dbReference type="InterPro" id="IPR019748">
    <property type="entry name" value="FERM_central"/>
</dbReference>
<dbReference type="PANTHER" id="PTHR22692:SF16">
    <property type="entry name" value="MYOSIN XVB"/>
    <property type="match status" value="1"/>
</dbReference>
<evidence type="ECO:0000256" key="3">
    <source>
        <dbReference type="SAM" id="MobiDB-lite"/>
    </source>
</evidence>
<organism evidence="6 7">
    <name type="scientific">Albula glossodonta</name>
    <name type="common">roundjaw bonefish</name>
    <dbReference type="NCBI Taxonomy" id="121402"/>
    <lineage>
        <taxon>Eukaryota</taxon>
        <taxon>Metazoa</taxon>
        <taxon>Chordata</taxon>
        <taxon>Craniata</taxon>
        <taxon>Vertebrata</taxon>
        <taxon>Euteleostomi</taxon>
        <taxon>Actinopterygii</taxon>
        <taxon>Neopterygii</taxon>
        <taxon>Teleostei</taxon>
        <taxon>Albuliformes</taxon>
        <taxon>Albulidae</taxon>
        <taxon>Albula</taxon>
    </lineage>
</organism>
<dbReference type="CDD" id="cd14473">
    <property type="entry name" value="FERM_B-lobe"/>
    <property type="match status" value="1"/>
</dbReference>
<dbReference type="InterPro" id="IPR011993">
    <property type="entry name" value="PH-like_dom_sf"/>
</dbReference>
<dbReference type="InterPro" id="IPR001452">
    <property type="entry name" value="SH3_domain"/>
</dbReference>
<dbReference type="PANTHER" id="PTHR22692">
    <property type="entry name" value="MYOSIN VII, XV"/>
    <property type="match status" value="1"/>
</dbReference>
<feature type="domain" description="FERM" evidence="5">
    <location>
        <begin position="423"/>
        <end position="727"/>
    </location>
</feature>
<evidence type="ECO:0000259" key="5">
    <source>
        <dbReference type="PROSITE" id="PS50057"/>
    </source>
</evidence>
<dbReference type="Pfam" id="PF07653">
    <property type="entry name" value="SH3_2"/>
    <property type="match status" value="1"/>
</dbReference>
<dbReference type="InterPro" id="IPR059004">
    <property type="entry name" value="MYO15"/>
</dbReference>
<dbReference type="GO" id="GO:0005737">
    <property type="term" value="C:cytoplasm"/>
    <property type="evidence" value="ECO:0007669"/>
    <property type="project" value="UniProtKB-SubCell"/>
</dbReference>
<dbReference type="InterPro" id="IPR036028">
    <property type="entry name" value="SH3-like_dom_sf"/>
</dbReference>
<dbReference type="EMBL" id="JAFBMS010000008">
    <property type="protein sequence ID" value="KAG9350350.1"/>
    <property type="molecule type" value="Genomic_DNA"/>
</dbReference>
<dbReference type="InterPro" id="IPR051567">
    <property type="entry name" value="Unconventional_Myosin_ATPase"/>
</dbReference>
<reference evidence="6" key="1">
    <citation type="thesis" date="2021" institute="BYU ScholarsArchive" country="Provo, UT, USA">
        <title>Applications of and Algorithms for Genome Assembly and Genomic Analyses with an Emphasis on Marine Teleosts.</title>
        <authorList>
            <person name="Pickett B.D."/>
        </authorList>
    </citation>
    <scope>NUCLEOTIDE SEQUENCE</scope>
    <source>
        <strain evidence="6">HI-2016</strain>
    </source>
</reference>
<dbReference type="PROSITE" id="PS50002">
    <property type="entry name" value="SH3"/>
    <property type="match status" value="1"/>
</dbReference>
<proteinExistence type="predicted"/>
<feature type="domain" description="SH3" evidence="4">
    <location>
        <begin position="256"/>
        <end position="317"/>
    </location>
</feature>
<feature type="region of interest" description="Disordered" evidence="3">
    <location>
        <begin position="333"/>
        <end position="361"/>
    </location>
</feature>
<feature type="compositionally biased region" description="Pro residues" evidence="3">
    <location>
        <begin position="20"/>
        <end position="40"/>
    </location>
</feature>
<dbReference type="SUPFAM" id="SSF47031">
    <property type="entry name" value="Second domain of FERM"/>
    <property type="match status" value="1"/>
</dbReference>
<dbReference type="InterPro" id="IPR000299">
    <property type="entry name" value="FERM_domain"/>
</dbReference>
<sequence length="738" mass="82619">MRQKQRSLADLFGSTSSKATPPPPDPPVPLPPSIPDPPLTAAPSADHLSKPAIDESAYSQLHKFSASVYFSYPNMPGKLLLRKEVFYPREKFNHPYILNLLCEQIMRDTYSDSCVRMSREERRKMKDLLASFHVGTSISSVQDDAMKKRIVMAARDNWANYFSRLFPVTGGNGEDTQILGVSHRGIRLLRVVQASGINPKYLKVLRSYSYAELLSVEERRPEVVEFSLKNEQLQLQSPRAPQIVAMVRLFLSELLKDSDYVVALKSYVTDDKSLLSFQKGDIIKLLPMDGLQAGWKFGSIGGRSGLFPSKHTQPAAPPDYYCAHIDRRDERRKSRRIVAGSGATATATATATPSPTPVSPETRLCPITAAHTEYSTEGSVLGSDIDGHLYPMTEFAMKYFREAVTNQDPAHPYQELSRSCEENLMRSLIHGGRRHVPSRMEMEAILVALEVVTELCAEMGVQNPSEVKEFSVHVNRSLGEVLRPIHPDEYLFDFLLDDGSIFLSFRRVIWNQPLHFDNDLYIEFHYQQLRIDYLDGKFLLPGSDSAVHQQMADLAALQHLAQGLNNAPTQHDVKEYVPKTDKNGINIQTVHSASLTKLLAIGHLRPRDAKIHFLEMMRSLPFFGSNILLAEKVSHHDCPSPCIVAVNQEAIYFSNAKTKAVVMTIPLVSVQSLRTVSPKKEKVPAVEISHGHPSHPKTITVYLKQAKELCHIIALIMDELVRPPVSSSISSGRSLTPR</sequence>
<evidence type="ECO:0000313" key="7">
    <source>
        <dbReference type="Proteomes" id="UP000824540"/>
    </source>
</evidence>
<evidence type="ECO:0000256" key="2">
    <source>
        <dbReference type="PROSITE-ProRule" id="PRU00192"/>
    </source>
</evidence>
<dbReference type="Pfam" id="PF00373">
    <property type="entry name" value="FERM_M"/>
    <property type="match status" value="1"/>
</dbReference>
<dbReference type="Gene3D" id="2.30.29.30">
    <property type="entry name" value="Pleckstrin-homology domain (PH domain)/Phosphotyrosine-binding domain (PTB)"/>
    <property type="match status" value="2"/>
</dbReference>
<dbReference type="AlphaFoldDB" id="A0A8T2PE57"/>
<keyword evidence="1 2" id="KW-0728">SH3 domain</keyword>
<keyword evidence="7" id="KW-1185">Reference proteome</keyword>
<dbReference type="SMART" id="SM00326">
    <property type="entry name" value="SH3"/>
    <property type="match status" value="1"/>
</dbReference>
<dbReference type="OrthoDB" id="8182952at2759"/>
<dbReference type="Proteomes" id="UP000824540">
    <property type="component" value="Unassembled WGS sequence"/>
</dbReference>
<evidence type="ECO:0000259" key="4">
    <source>
        <dbReference type="PROSITE" id="PS50002"/>
    </source>
</evidence>
<feature type="compositionally biased region" description="Low complexity" evidence="3">
    <location>
        <begin position="338"/>
        <end position="353"/>
    </location>
</feature>